<feature type="compositionally biased region" description="Low complexity" evidence="8">
    <location>
        <begin position="582"/>
        <end position="595"/>
    </location>
</feature>
<evidence type="ECO:0000256" key="6">
    <source>
        <dbReference type="ARBA" id="ARBA00022839"/>
    </source>
</evidence>
<dbReference type="InterPro" id="IPR041122">
    <property type="entry name" value="RecJ_OB"/>
</dbReference>
<dbReference type="GO" id="GO:0005524">
    <property type="term" value="F:ATP binding"/>
    <property type="evidence" value="ECO:0007669"/>
    <property type="project" value="UniProtKB-KW"/>
</dbReference>
<dbReference type="Pfam" id="PF00270">
    <property type="entry name" value="DEAD"/>
    <property type="match status" value="1"/>
</dbReference>
<dbReference type="Gene3D" id="3.40.50.300">
    <property type="entry name" value="P-loop containing nucleotide triphosphate hydrolases"/>
    <property type="match status" value="2"/>
</dbReference>
<evidence type="ECO:0000256" key="8">
    <source>
        <dbReference type="SAM" id="MobiDB-lite"/>
    </source>
</evidence>
<dbReference type="RefSeq" id="WP_135978964.1">
    <property type="nucleotide sequence ID" value="NZ_BQKC01000001.1"/>
</dbReference>
<dbReference type="PANTHER" id="PTHR30255">
    <property type="entry name" value="SINGLE-STRANDED-DNA-SPECIFIC EXONUCLEASE RECJ"/>
    <property type="match status" value="1"/>
</dbReference>
<dbReference type="PROSITE" id="PS51192">
    <property type="entry name" value="HELICASE_ATP_BIND_1"/>
    <property type="match status" value="1"/>
</dbReference>
<comment type="caution">
    <text evidence="11">The sequence shown here is derived from an EMBL/GenBank/DDBJ whole genome shotgun (WGS) entry which is preliminary data.</text>
</comment>
<dbReference type="Proteomes" id="UP001055025">
    <property type="component" value="Unassembled WGS sequence"/>
</dbReference>
<dbReference type="SUPFAM" id="SSF52540">
    <property type="entry name" value="P-loop containing nucleoside triphosphate hydrolases"/>
    <property type="match status" value="1"/>
</dbReference>
<evidence type="ECO:0000259" key="10">
    <source>
        <dbReference type="PROSITE" id="PS51194"/>
    </source>
</evidence>
<sequence>MAGLDRSDRWRVLEPDPAVEQAIRQGFGVPALVARVLAARGFTDLDAVGRLLTPSLGRDWLDPLDLPGMAQAADRVERAVRDGETVAVFGDFDVDGMSSAALLALALRDLGATVHAFIPRRFGEGYGLSAAALERVAAACSPDLIVTVDNGIASADEVAAAVARGIDVVVTDHHEPGSSVPRGVPVTDPKLDPESPSRDLAGAGVALKLVCELGRRLGRPDLWRGYTDLASLGTVSDMMELVGENRALVADGVASMRRTSRPGLVALAASSRADLSSIEADDLPFSLVPRLNAAGRMGDVDVAFDLLVSQDPVEAATLAGRLEAINDERRATEASMAASVTARAAEEYDGGPCLVLGGEGWHEGVKGIVASRMVNRYHVPCLLFSVADGEARGSGRSVGSVDLFHAVEGCSDLLTRFGGHAGAVGVTLPADRLPEFRDRLSGELSALPPEQFASVGEVACVVTLDELTMPVVQGLDLLRPFGQGNKKPLLAVRGVTMRSAAAVGATGEHVRFFVSDGANSVAAIMFRAPDVERALSWEGAVDLVFEAVVETWQGRSKVKLMVRDILYRDGASGDGGDGGEGPACPDDAPVPGAAADGDDAVADGPDPASERARLAALDAPGLTDALRRSLIGDRDLLPAQATALGMLAEGQSVLEVMATGRGKSLVFHLHAARLAVAGGRASVLVFPLRALVNDQAFHLERAFAGLGIGVRVLTGETPAHERDAAFAGLADGSVDVVLTTPEFLSIHRRRFAASGRVGLVVVDEAHHAAMGHGGDRAAYQDMPEVLSLLESPQVLAATATASDSVAQEVCRLLSVDRVVVDRTVRSNLSVADHRGLRDRGAYAASVASSGERCIVYVNTRDAACAVARELRHRLPDLAHRVAFYHGGLDRGRRVAVERAFRSGRVSCVVATSAFGEGVDLPDVRHVVLWSLPFDTVQFNQMSGRAGRDGRPAWVHALFGPADAPTNDAVLSSAAPAREALVALYRALRTLGAPSGGTVAESDGQVLDLARTLPGGGGLTEAAVSSGIGVFSELGFCSQEGFGDGRRLSMAQNPGHMELTSSVRYREGQRSREGFRTFSEWVLHAPAEALAEHIDRPIAPTFGVLCDS</sequence>
<dbReference type="GO" id="GO:0006310">
    <property type="term" value="P:DNA recombination"/>
    <property type="evidence" value="ECO:0007669"/>
    <property type="project" value="InterPro"/>
</dbReference>
<dbReference type="SMART" id="SM00487">
    <property type="entry name" value="DEXDc"/>
    <property type="match status" value="1"/>
</dbReference>
<keyword evidence="3" id="KW-0540">Nuclease</keyword>
<name>A0AAV5B2A5_9ACTN</name>
<comment type="similarity">
    <text evidence="1">Belongs to the RecJ family.</text>
</comment>
<dbReference type="Pfam" id="PF17768">
    <property type="entry name" value="RecJ_OB"/>
    <property type="match status" value="1"/>
</dbReference>
<keyword evidence="5" id="KW-0378">Hydrolase</keyword>
<protein>
    <recommendedName>
        <fullName evidence="2">Single-stranded-DNA-specific exonuclease RecJ</fullName>
    </recommendedName>
</protein>
<feature type="domain" description="Helicase C-terminal" evidence="10">
    <location>
        <begin position="835"/>
        <end position="991"/>
    </location>
</feature>
<dbReference type="InterPro" id="IPR001650">
    <property type="entry name" value="Helicase_C-like"/>
</dbReference>
<dbReference type="Gene3D" id="3.90.1640.30">
    <property type="match status" value="1"/>
</dbReference>
<dbReference type="InterPro" id="IPR051673">
    <property type="entry name" value="SSDNA_exonuclease_RecJ"/>
</dbReference>
<proteinExistence type="inferred from homology"/>
<dbReference type="Gene3D" id="3.10.310.30">
    <property type="match status" value="1"/>
</dbReference>
<keyword evidence="7" id="KW-0067">ATP-binding</keyword>
<dbReference type="InterPro" id="IPR001667">
    <property type="entry name" value="DDH_dom"/>
</dbReference>
<evidence type="ECO:0000313" key="11">
    <source>
        <dbReference type="EMBL" id="GJM55685.1"/>
    </source>
</evidence>
<dbReference type="InterPro" id="IPR003156">
    <property type="entry name" value="DHHA1_dom"/>
</dbReference>
<dbReference type="EMBL" id="BQKC01000001">
    <property type="protein sequence ID" value="GJM55685.1"/>
    <property type="molecule type" value="Genomic_DNA"/>
</dbReference>
<gene>
    <name evidence="11" type="ORF">ATOP_13400</name>
</gene>
<dbReference type="AlphaFoldDB" id="A0AAV5B2A5"/>
<dbReference type="Pfam" id="PF01368">
    <property type="entry name" value="DHH"/>
    <property type="match status" value="1"/>
</dbReference>
<evidence type="ECO:0000256" key="1">
    <source>
        <dbReference type="ARBA" id="ARBA00005915"/>
    </source>
</evidence>
<organism evidence="11 12">
    <name type="scientific">Granulimonas faecalis</name>
    <dbReference type="NCBI Taxonomy" id="2894155"/>
    <lineage>
        <taxon>Bacteria</taxon>
        <taxon>Bacillati</taxon>
        <taxon>Actinomycetota</taxon>
        <taxon>Coriobacteriia</taxon>
        <taxon>Coriobacteriales</taxon>
        <taxon>Kribbibacteriaceae</taxon>
        <taxon>Granulimonas</taxon>
    </lineage>
</organism>
<accession>A0AAV5B2A5</accession>
<dbReference type="GO" id="GO:0008409">
    <property type="term" value="F:5'-3' exonuclease activity"/>
    <property type="evidence" value="ECO:0007669"/>
    <property type="project" value="InterPro"/>
</dbReference>
<evidence type="ECO:0000256" key="2">
    <source>
        <dbReference type="ARBA" id="ARBA00019841"/>
    </source>
</evidence>
<feature type="compositionally biased region" description="Gly residues" evidence="8">
    <location>
        <begin position="572"/>
        <end position="581"/>
    </location>
</feature>
<dbReference type="PANTHER" id="PTHR30255:SF2">
    <property type="entry name" value="SINGLE-STRANDED-DNA-SPECIFIC EXONUCLEASE RECJ"/>
    <property type="match status" value="1"/>
</dbReference>
<feature type="region of interest" description="Disordered" evidence="8">
    <location>
        <begin position="571"/>
        <end position="607"/>
    </location>
</feature>
<dbReference type="Pfam" id="PF00271">
    <property type="entry name" value="Helicase_C"/>
    <property type="match status" value="1"/>
</dbReference>
<dbReference type="GO" id="GO:0006281">
    <property type="term" value="P:DNA repair"/>
    <property type="evidence" value="ECO:0007669"/>
    <property type="project" value="InterPro"/>
</dbReference>
<dbReference type="NCBIfam" id="TIGR00644">
    <property type="entry name" value="recJ"/>
    <property type="match status" value="1"/>
</dbReference>
<dbReference type="PROSITE" id="PS51194">
    <property type="entry name" value="HELICASE_CTER"/>
    <property type="match status" value="1"/>
</dbReference>
<dbReference type="InterPro" id="IPR027417">
    <property type="entry name" value="P-loop_NTPase"/>
</dbReference>
<evidence type="ECO:0000256" key="7">
    <source>
        <dbReference type="ARBA" id="ARBA00022840"/>
    </source>
</evidence>
<evidence type="ECO:0000259" key="9">
    <source>
        <dbReference type="PROSITE" id="PS51192"/>
    </source>
</evidence>
<dbReference type="Pfam" id="PF02272">
    <property type="entry name" value="DHHA1"/>
    <property type="match status" value="1"/>
</dbReference>
<dbReference type="SUPFAM" id="SSF64182">
    <property type="entry name" value="DHH phosphoesterases"/>
    <property type="match status" value="1"/>
</dbReference>
<evidence type="ECO:0000256" key="3">
    <source>
        <dbReference type="ARBA" id="ARBA00022722"/>
    </source>
</evidence>
<dbReference type="InterPro" id="IPR011545">
    <property type="entry name" value="DEAD/DEAH_box_helicase_dom"/>
</dbReference>
<evidence type="ECO:0000256" key="5">
    <source>
        <dbReference type="ARBA" id="ARBA00022801"/>
    </source>
</evidence>
<feature type="region of interest" description="Disordered" evidence="8">
    <location>
        <begin position="174"/>
        <end position="197"/>
    </location>
</feature>
<dbReference type="InterPro" id="IPR004610">
    <property type="entry name" value="RecJ"/>
</dbReference>
<keyword evidence="12" id="KW-1185">Reference proteome</keyword>
<dbReference type="SMART" id="SM00490">
    <property type="entry name" value="HELICc"/>
    <property type="match status" value="1"/>
</dbReference>
<dbReference type="GO" id="GO:0003676">
    <property type="term" value="F:nucleic acid binding"/>
    <property type="evidence" value="ECO:0007669"/>
    <property type="project" value="InterPro"/>
</dbReference>
<feature type="domain" description="Helicase ATP-binding" evidence="9">
    <location>
        <begin position="644"/>
        <end position="819"/>
    </location>
</feature>
<dbReference type="InterPro" id="IPR038763">
    <property type="entry name" value="DHH_sf"/>
</dbReference>
<keyword evidence="6" id="KW-0269">Exonuclease</keyword>
<evidence type="ECO:0000313" key="12">
    <source>
        <dbReference type="Proteomes" id="UP001055025"/>
    </source>
</evidence>
<evidence type="ECO:0000256" key="4">
    <source>
        <dbReference type="ARBA" id="ARBA00022741"/>
    </source>
</evidence>
<dbReference type="InterPro" id="IPR014001">
    <property type="entry name" value="Helicase_ATP-bd"/>
</dbReference>
<keyword evidence="4" id="KW-0547">Nucleotide-binding</keyword>
<reference evidence="11" key="1">
    <citation type="journal article" date="2022" name="Int. J. Syst. Evol. Microbiol.">
        <title>Granulimonas faecalis gen. nov., sp. nov., and Leptogranulimonas caecicola gen. nov., sp. nov., novel lactate-producing Atopobiaceae bacteria isolated from mouse intestines, and an emended description of the family Atopobiaceae.</title>
        <authorList>
            <person name="Morinaga K."/>
            <person name="Kusada H."/>
            <person name="Sakamoto S."/>
            <person name="Murakami T."/>
            <person name="Toyoda A."/>
            <person name="Mori H."/>
            <person name="Meng X.Y."/>
            <person name="Takashino M."/>
            <person name="Murotomi K."/>
            <person name="Tamaki H."/>
        </authorList>
    </citation>
    <scope>NUCLEOTIDE SEQUENCE</scope>
    <source>
        <strain evidence="11">OPF53</strain>
    </source>
</reference>